<sequence>DGEPGFAEIKGLIEKINRSFDEYKSTNDNRLKQIEQKGAADPLTTEKLSKIDGDLKKLSDELLELGKKSNRPGGPGGDVKPGEGPAHREHRDAFNAFARRGEGSEREVNALAVKAMSTLVPADGGYLVPEIVDRNILNLLRDENPMRQYANQITVSSPDYKRLVNLHGAGTGWVGETDARPATNTPQLAEIVAFMGELYANPQVTQTLLDDAAVDLEAWLAGELAQEFGLAEGAAFITGDGVKKPKGFLAYPTAATKDATRALGTFEHIVTGVAGGFAASNPGDLLVSLIYRLKSGYRTGARWYTNSSTLATVRTWKDGQGNYLWQPNAQAGEPGTLLGFPIADMEQMPDVAAGALPIAFGDMRRAYTIVDRIGTRTLRDPYTNKPYVGFYTTKRVGGMAVDTQALKFAKVSA</sequence>
<organism evidence="4 5">
    <name type="scientific">Roseomonas elaeocarpi</name>
    <dbReference type="NCBI Taxonomy" id="907779"/>
    <lineage>
        <taxon>Bacteria</taxon>
        <taxon>Pseudomonadati</taxon>
        <taxon>Pseudomonadota</taxon>
        <taxon>Alphaproteobacteria</taxon>
        <taxon>Acetobacterales</taxon>
        <taxon>Roseomonadaceae</taxon>
        <taxon>Roseomonas</taxon>
    </lineage>
</organism>
<evidence type="ECO:0000313" key="5">
    <source>
        <dbReference type="Proteomes" id="UP001589865"/>
    </source>
</evidence>
<name>A0ABV6JZ34_9PROT</name>
<reference evidence="4 5" key="1">
    <citation type="submission" date="2024-09" db="EMBL/GenBank/DDBJ databases">
        <authorList>
            <person name="Sun Q."/>
            <person name="Mori K."/>
        </authorList>
    </citation>
    <scope>NUCLEOTIDE SEQUENCE [LARGE SCALE GENOMIC DNA]</scope>
    <source>
        <strain evidence="4 5">TBRC 5777</strain>
    </source>
</reference>
<dbReference type="RefSeq" id="WP_377046734.1">
    <property type="nucleotide sequence ID" value="NZ_JBHLUN010000031.1"/>
</dbReference>
<dbReference type="Gene3D" id="3.30.2320.10">
    <property type="entry name" value="hypothetical protein PF0899 domain"/>
    <property type="match status" value="1"/>
</dbReference>
<dbReference type="Proteomes" id="UP001589865">
    <property type="component" value="Unassembled WGS sequence"/>
</dbReference>
<comment type="subcellular location">
    <subcellularLocation>
        <location evidence="1">Virion</location>
    </subcellularLocation>
</comment>
<keyword evidence="5" id="KW-1185">Reference proteome</keyword>
<evidence type="ECO:0000259" key="3">
    <source>
        <dbReference type="Pfam" id="PF05065"/>
    </source>
</evidence>
<evidence type="ECO:0000256" key="1">
    <source>
        <dbReference type="ARBA" id="ARBA00004328"/>
    </source>
</evidence>
<gene>
    <name evidence="4" type="ORF">ACFFGY_22265</name>
</gene>
<evidence type="ECO:0000256" key="2">
    <source>
        <dbReference type="SAM" id="MobiDB-lite"/>
    </source>
</evidence>
<dbReference type="InterPro" id="IPR054612">
    <property type="entry name" value="Phage_capsid-like_C"/>
</dbReference>
<accession>A0ABV6JZ34</accession>
<dbReference type="SUPFAM" id="SSF56563">
    <property type="entry name" value="Major capsid protein gp5"/>
    <property type="match status" value="1"/>
</dbReference>
<proteinExistence type="predicted"/>
<comment type="caution">
    <text evidence="4">The sequence shown here is derived from an EMBL/GenBank/DDBJ whole genome shotgun (WGS) entry which is preliminary data.</text>
</comment>
<dbReference type="Pfam" id="PF05065">
    <property type="entry name" value="Phage_capsid"/>
    <property type="match status" value="1"/>
</dbReference>
<dbReference type="InterPro" id="IPR024455">
    <property type="entry name" value="Phage_capsid"/>
</dbReference>
<feature type="domain" description="Phage capsid-like C-terminal" evidence="3">
    <location>
        <begin position="124"/>
        <end position="410"/>
    </location>
</feature>
<protein>
    <submittedName>
        <fullName evidence="4">Phage major capsid protein</fullName>
    </submittedName>
</protein>
<feature type="region of interest" description="Disordered" evidence="2">
    <location>
        <begin position="62"/>
        <end position="88"/>
    </location>
</feature>
<dbReference type="NCBIfam" id="TIGR01554">
    <property type="entry name" value="major_cap_HK97"/>
    <property type="match status" value="1"/>
</dbReference>
<feature type="non-terminal residue" evidence="4">
    <location>
        <position position="1"/>
    </location>
</feature>
<dbReference type="Gene3D" id="3.30.2400.10">
    <property type="entry name" value="Major capsid protein gp5"/>
    <property type="match status" value="1"/>
</dbReference>
<evidence type="ECO:0000313" key="4">
    <source>
        <dbReference type="EMBL" id="MFC0410979.1"/>
    </source>
</evidence>
<dbReference type="EMBL" id="JBHLUN010000031">
    <property type="protein sequence ID" value="MFC0410979.1"/>
    <property type="molecule type" value="Genomic_DNA"/>
</dbReference>